<protein>
    <submittedName>
        <fullName evidence="2">Putative winged helix-turn-helix domain containing protein 15</fullName>
    </submittedName>
</protein>
<organism evidence="2 3">
    <name type="scientific">Homarus americanus</name>
    <name type="common">American lobster</name>
    <dbReference type="NCBI Taxonomy" id="6706"/>
    <lineage>
        <taxon>Eukaryota</taxon>
        <taxon>Metazoa</taxon>
        <taxon>Ecdysozoa</taxon>
        <taxon>Arthropoda</taxon>
        <taxon>Crustacea</taxon>
        <taxon>Multicrustacea</taxon>
        <taxon>Malacostraca</taxon>
        <taxon>Eumalacostraca</taxon>
        <taxon>Eucarida</taxon>
        <taxon>Decapoda</taxon>
        <taxon>Pleocyemata</taxon>
        <taxon>Astacidea</taxon>
        <taxon>Nephropoidea</taxon>
        <taxon>Nephropidae</taxon>
        <taxon>Homarus</taxon>
    </lineage>
</organism>
<feature type="non-terminal residue" evidence="2">
    <location>
        <position position="111"/>
    </location>
</feature>
<dbReference type="AlphaFoldDB" id="A0A8J5MPK5"/>
<proteinExistence type="predicted"/>
<reference evidence="2" key="1">
    <citation type="journal article" date="2021" name="Sci. Adv.">
        <title>The American lobster genome reveals insights on longevity, neural, and immune adaptations.</title>
        <authorList>
            <person name="Polinski J.M."/>
            <person name="Zimin A.V."/>
            <person name="Clark K.F."/>
            <person name="Kohn A.B."/>
            <person name="Sadowski N."/>
            <person name="Timp W."/>
            <person name="Ptitsyn A."/>
            <person name="Khanna P."/>
            <person name="Romanova D.Y."/>
            <person name="Williams P."/>
            <person name="Greenwood S.J."/>
            <person name="Moroz L.L."/>
            <person name="Walt D.R."/>
            <person name="Bodnar A.G."/>
        </authorList>
    </citation>
    <scope>NUCLEOTIDE SEQUENCE</scope>
    <source>
        <strain evidence="2">GMGI-L3</strain>
    </source>
</reference>
<sequence length="111" mass="12536">MATGRANARAVLADRGRITGLWQDGMAPADVADAMGVSKKTVQRWITRWQEEGSLTTRPWSGRPRVTTQDEDARCVINPIENLWAIITHNWGVGEERSREIVARHANEVWE</sequence>
<accession>A0A8J5MPK5</accession>
<comment type="subcellular location">
    <subcellularLocation>
        <location evidence="1">Nucleus</location>
    </subcellularLocation>
</comment>
<evidence type="ECO:0000256" key="1">
    <source>
        <dbReference type="ARBA" id="ARBA00004123"/>
    </source>
</evidence>
<dbReference type="Proteomes" id="UP000747542">
    <property type="component" value="Unassembled WGS sequence"/>
</dbReference>
<keyword evidence="3" id="KW-1185">Reference proteome</keyword>
<dbReference type="GO" id="GO:0005634">
    <property type="term" value="C:nucleus"/>
    <property type="evidence" value="ECO:0007669"/>
    <property type="project" value="UniProtKB-SubCell"/>
</dbReference>
<comment type="caution">
    <text evidence="2">The sequence shown here is derived from an EMBL/GenBank/DDBJ whole genome shotgun (WGS) entry which is preliminary data.</text>
</comment>
<dbReference type="SUPFAM" id="SSF46689">
    <property type="entry name" value="Homeodomain-like"/>
    <property type="match status" value="1"/>
</dbReference>
<gene>
    <name evidence="2" type="ORF">Hamer_G024205</name>
</gene>
<dbReference type="InterPro" id="IPR009057">
    <property type="entry name" value="Homeodomain-like_sf"/>
</dbReference>
<evidence type="ECO:0000313" key="2">
    <source>
        <dbReference type="EMBL" id="KAG7159036.1"/>
    </source>
</evidence>
<dbReference type="EMBL" id="JAHLQT010034206">
    <property type="protein sequence ID" value="KAG7159036.1"/>
    <property type="molecule type" value="Genomic_DNA"/>
</dbReference>
<dbReference type="Pfam" id="PF13551">
    <property type="entry name" value="HTH_29"/>
    <property type="match status" value="1"/>
</dbReference>
<evidence type="ECO:0000313" key="3">
    <source>
        <dbReference type="Proteomes" id="UP000747542"/>
    </source>
</evidence>
<name>A0A8J5MPK5_HOMAM</name>
<dbReference type="InterPro" id="IPR036388">
    <property type="entry name" value="WH-like_DNA-bd_sf"/>
</dbReference>
<dbReference type="Gene3D" id="1.10.10.10">
    <property type="entry name" value="Winged helix-like DNA-binding domain superfamily/Winged helix DNA-binding domain"/>
    <property type="match status" value="1"/>
</dbReference>